<accession>A0ACB8VX24</accession>
<keyword evidence="2" id="KW-1185">Reference proteome</keyword>
<dbReference type="Proteomes" id="UP000831701">
    <property type="component" value="Chromosome 17"/>
</dbReference>
<protein>
    <submittedName>
        <fullName evidence="1">Uncharacterized protein</fullName>
    </submittedName>
</protein>
<evidence type="ECO:0000313" key="2">
    <source>
        <dbReference type="Proteomes" id="UP000831701"/>
    </source>
</evidence>
<name>A0ACB8VX24_9TELE</name>
<comment type="caution">
    <text evidence="1">The sequence shown here is derived from an EMBL/GenBank/DDBJ whole genome shotgun (WGS) entry which is preliminary data.</text>
</comment>
<reference evidence="1" key="1">
    <citation type="submission" date="2022-04" db="EMBL/GenBank/DDBJ databases">
        <title>Jade perch genome.</title>
        <authorList>
            <person name="Chao B."/>
        </authorList>
    </citation>
    <scope>NUCLEOTIDE SEQUENCE</scope>
    <source>
        <strain evidence="1">CB-2022</strain>
    </source>
</reference>
<sequence>MLCWRVELNVTDPPGSAAGHDLGDALGCVILLGYAEDPPDLRPVPDHVCRLRCVRTRETLSRTEEPPPRPDEPLQSRPKQHRSPGEAQQHAGPLSREAAGPPGSPRGSPDLVAFTKEDEYGQTNPDPWALPEEFSVPLHPWVDSNPWARTSYAKFTKDFILISEFSEQVGPQPLLTIPDDSKVCGTFDLNYFSLRIMSVDYQASFVGHPPGSGYPRLSFVEDSRVVLGDSKEGAFAYVHHLTLYDLEARGFVRPFCMAYVSADERKIMLQFQELSLRFSQASECLKAGNRRAFAKELQRKLQDLEYTHSVLQREEGLQREAGPQRMYSAHAVEKANELANVEKSIYEHRDLLRQISSYHHRPRRDPHAVTCQNCISECLSECEELLDKYAKLANPFSYSDKGEKGEEEQRQTDDKECDNEVNEEEDEGIKRRPSYTPQLIKAKSAKCFDKRLKTLQELCDDTFYEATVELLKETERSFRGDLCYLYTRRLDKALRRKLRVTNFLFEEDLGDDDEDEQGTLRPFCAVNHAVDNHTLLNPPPIVLGPEPPDHVDPSSEIGQTQESDLGLVESHLESSPSDQTLETQESSEETKGSFSSDKSGLGQTERQQNPAGMKSEAPDPDSDLTPDPVHNTDLERESSSEELETTAGEDEGDQTPMSLLEVMSELEASREDECEGVTDRACEMESDLLVPIDTACCMAQEGFLYEASAPEVVPRLGQSSHPQPCQTLVVNQEPQALLPLQDDYAVGSPCSESPAAGLELPVGHLGDAVSRNSVEDGSDCTMSASTGSDRAVSPLGYGGVVTLRQRKKAGQGALRFVRQYPFAMQALWCLLSGRTLVVLGEDEGRVRRLVAALALFVPGPGKCGERVQSWLSCPFTLTDLQRWKLIGLQRVASPVGSSMLYSLSRYSRYISILDADQKTLRCPSYRGQLLANIADHRTYIRRGSTYFLHLQSTLCRLAAKAFLFSFTHHLHLPVSSTEGQEVVEGRRRCFLQEQLGLGEEDSLILLYLSQLITQQYLQPATRSSAAATCFSFNYTTSVLYKI</sequence>
<gene>
    <name evidence="1" type="ORF">L3Q82_014422</name>
</gene>
<proteinExistence type="predicted"/>
<organism evidence="1 2">
    <name type="scientific">Scortum barcoo</name>
    <name type="common">barcoo grunter</name>
    <dbReference type="NCBI Taxonomy" id="214431"/>
    <lineage>
        <taxon>Eukaryota</taxon>
        <taxon>Metazoa</taxon>
        <taxon>Chordata</taxon>
        <taxon>Craniata</taxon>
        <taxon>Vertebrata</taxon>
        <taxon>Euteleostomi</taxon>
        <taxon>Actinopterygii</taxon>
        <taxon>Neopterygii</taxon>
        <taxon>Teleostei</taxon>
        <taxon>Neoteleostei</taxon>
        <taxon>Acanthomorphata</taxon>
        <taxon>Eupercaria</taxon>
        <taxon>Centrarchiformes</taxon>
        <taxon>Terapontoidei</taxon>
        <taxon>Terapontidae</taxon>
        <taxon>Scortum</taxon>
    </lineage>
</organism>
<dbReference type="EMBL" id="CM041547">
    <property type="protein sequence ID" value="KAI3360109.1"/>
    <property type="molecule type" value="Genomic_DNA"/>
</dbReference>
<evidence type="ECO:0000313" key="1">
    <source>
        <dbReference type="EMBL" id="KAI3360109.1"/>
    </source>
</evidence>